<dbReference type="Gene3D" id="3.40.190.10">
    <property type="entry name" value="Periplasmic binding protein-like II"/>
    <property type="match status" value="2"/>
</dbReference>
<comment type="similarity">
    <text evidence="1">Belongs to the LysR transcriptional regulatory family.</text>
</comment>
<keyword evidence="7" id="KW-1185">Reference proteome</keyword>
<dbReference type="OrthoDB" id="8557381at2"/>
<protein>
    <submittedName>
        <fullName evidence="6">LysR family transcriptional regulator</fullName>
    </submittedName>
</protein>
<dbReference type="AlphaFoldDB" id="A0A0L0GQX0"/>
<accession>A0A0L0GQX0</accession>
<keyword evidence="2" id="KW-0805">Transcription regulation</keyword>
<evidence type="ECO:0000259" key="5">
    <source>
        <dbReference type="PROSITE" id="PS50931"/>
    </source>
</evidence>
<evidence type="ECO:0000313" key="6">
    <source>
        <dbReference type="EMBL" id="KNC91357.1"/>
    </source>
</evidence>
<dbReference type="GO" id="GO:0003677">
    <property type="term" value="F:DNA binding"/>
    <property type="evidence" value="ECO:0007669"/>
    <property type="project" value="UniProtKB-KW"/>
</dbReference>
<dbReference type="PATRIC" id="fig|379893.3.peg.3693"/>
<evidence type="ECO:0000256" key="3">
    <source>
        <dbReference type="ARBA" id="ARBA00023125"/>
    </source>
</evidence>
<dbReference type="InterPro" id="IPR005119">
    <property type="entry name" value="LysR_subst-bd"/>
</dbReference>
<dbReference type="PANTHER" id="PTHR30118:SF15">
    <property type="entry name" value="TRANSCRIPTIONAL REGULATORY PROTEIN"/>
    <property type="match status" value="1"/>
</dbReference>
<name>A0A0L0GQX0_9ENTR</name>
<dbReference type="PROSITE" id="PS50931">
    <property type="entry name" value="HTH_LYSR"/>
    <property type="match status" value="1"/>
</dbReference>
<dbReference type="GO" id="GO:0003700">
    <property type="term" value="F:DNA-binding transcription factor activity"/>
    <property type="evidence" value="ECO:0007669"/>
    <property type="project" value="InterPro"/>
</dbReference>
<reference evidence="6 7" key="1">
    <citation type="journal article" date="2015" name="Appl. Environ. Microbiol.">
        <title>The Enterobacterium Trabulsiella odontotermitis Presents Novel Adaptations Related to Its Association with Fungus-Growing Termites.</title>
        <authorList>
            <person name="Sapountzis P."/>
            <person name="Gruntjes T."/>
            <person name="Otani S."/>
            <person name="Estevez J."/>
            <person name="da Costa R.R."/>
            <person name="Plunkett G.3rd."/>
            <person name="Perna N.T."/>
            <person name="Poulsen M."/>
        </authorList>
    </citation>
    <scope>NUCLEOTIDE SEQUENCE [LARGE SCALE GENOMIC DNA]</scope>
    <source>
        <strain evidence="6 7">12</strain>
    </source>
</reference>
<dbReference type="Pfam" id="PF00126">
    <property type="entry name" value="HTH_1"/>
    <property type="match status" value="1"/>
</dbReference>
<dbReference type="EMBL" id="JNGI01000128">
    <property type="protein sequence ID" value="KNC91357.1"/>
    <property type="molecule type" value="Genomic_DNA"/>
</dbReference>
<dbReference type="SUPFAM" id="SSF53850">
    <property type="entry name" value="Periplasmic binding protein-like II"/>
    <property type="match status" value="1"/>
</dbReference>
<evidence type="ECO:0000256" key="2">
    <source>
        <dbReference type="ARBA" id="ARBA00023015"/>
    </source>
</evidence>
<dbReference type="Proteomes" id="UP000037393">
    <property type="component" value="Unassembled WGS sequence"/>
</dbReference>
<dbReference type="Pfam" id="PF03466">
    <property type="entry name" value="LysR_substrate"/>
    <property type="match status" value="1"/>
</dbReference>
<dbReference type="PRINTS" id="PR00039">
    <property type="entry name" value="HTHLYSR"/>
</dbReference>
<organism evidence="6 7">
    <name type="scientific">Trabulsiella odontotermitis</name>
    <dbReference type="NCBI Taxonomy" id="379893"/>
    <lineage>
        <taxon>Bacteria</taxon>
        <taxon>Pseudomonadati</taxon>
        <taxon>Pseudomonadota</taxon>
        <taxon>Gammaproteobacteria</taxon>
        <taxon>Enterobacterales</taxon>
        <taxon>Enterobacteriaceae</taxon>
        <taxon>Trabulsiella</taxon>
    </lineage>
</organism>
<evidence type="ECO:0000256" key="4">
    <source>
        <dbReference type="ARBA" id="ARBA00023163"/>
    </source>
</evidence>
<dbReference type="InterPro" id="IPR000847">
    <property type="entry name" value="LysR_HTH_N"/>
</dbReference>
<dbReference type="PANTHER" id="PTHR30118">
    <property type="entry name" value="HTH-TYPE TRANSCRIPTIONAL REGULATOR LEUO-RELATED"/>
    <property type="match status" value="1"/>
</dbReference>
<evidence type="ECO:0000313" key="7">
    <source>
        <dbReference type="Proteomes" id="UP000037393"/>
    </source>
</evidence>
<keyword evidence="4" id="KW-0804">Transcription</keyword>
<dbReference type="SUPFAM" id="SSF46785">
    <property type="entry name" value="Winged helix' DNA-binding domain"/>
    <property type="match status" value="1"/>
</dbReference>
<keyword evidence="3" id="KW-0238">DNA-binding</keyword>
<dbReference type="InterPro" id="IPR036390">
    <property type="entry name" value="WH_DNA-bd_sf"/>
</dbReference>
<proteinExistence type="inferred from homology"/>
<comment type="caution">
    <text evidence="6">The sequence shown here is derived from an EMBL/GenBank/DDBJ whole genome shotgun (WGS) entry which is preliminary data.</text>
</comment>
<dbReference type="RefSeq" id="WP_049847457.1">
    <property type="nucleotide sequence ID" value="NZ_JNGH01000046.1"/>
</dbReference>
<dbReference type="InterPro" id="IPR036388">
    <property type="entry name" value="WH-like_DNA-bd_sf"/>
</dbReference>
<dbReference type="Gene3D" id="1.10.10.10">
    <property type="entry name" value="Winged helix-like DNA-binding domain superfamily/Winged helix DNA-binding domain"/>
    <property type="match status" value="1"/>
</dbReference>
<evidence type="ECO:0000256" key="1">
    <source>
        <dbReference type="ARBA" id="ARBA00009437"/>
    </source>
</evidence>
<gene>
    <name evidence="6" type="ORF">GM31_01965</name>
</gene>
<feature type="domain" description="HTH lysR-type" evidence="5">
    <location>
        <begin position="11"/>
        <end position="68"/>
    </location>
</feature>
<sequence length="304" mass="33775">MSINENDFRGVDLNLLITFMVMFREQHVSAAASKLHLGQPAVSASLARLRNLFNDPLFIRSGQRMQPTFRAIELHQSLLPLLSQLQSSIFTPPAFDPATVQVALTLGMTDWVEMLLMPKLLPVLAREAPGLRVNTVVSDPFTDTPRLEKGELDMAVSVAIPSTQHICRAVVAPMNFLVLWDPAQLTLATPVSPEHYAALRHVMVSYKSASRSQIDALLEAKGLSRDVTYSTPYFSVIPGLLKNMPVIATIPCGLGEMWQEQFGFKSGTLDLDIPTFEVALLWHERNNSHAALMWLKEVITALFK</sequence>
<dbReference type="InterPro" id="IPR050389">
    <property type="entry name" value="LysR-type_TF"/>
</dbReference>